<dbReference type="Gene3D" id="3.30.160.250">
    <property type="match status" value="1"/>
</dbReference>
<dbReference type="InterPro" id="IPR035069">
    <property type="entry name" value="TTHA1013/TTHA0281-like"/>
</dbReference>
<dbReference type="PANTHER" id="PTHR34504">
    <property type="entry name" value="ANTITOXIN HICB"/>
    <property type="match status" value="1"/>
</dbReference>
<evidence type="ECO:0000313" key="2">
    <source>
        <dbReference type="EMBL" id="SEJ46238.1"/>
    </source>
</evidence>
<evidence type="ECO:0000313" key="3">
    <source>
        <dbReference type="Proteomes" id="UP000242930"/>
    </source>
</evidence>
<accession>A0A1H6YYE3</accession>
<evidence type="ECO:0000259" key="1">
    <source>
        <dbReference type="Pfam" id="PF15919"/>
    </source>
</evidence>
<dbReference type="Pfam" id="PF15919">
    <property type="entry name" value="HicB_lk_antitox"/>
    <property type="match status" value="1"/>
</dbReference>
<dbReference type="InterPro" id="IPR031807">
    <property type="entry name" value="HicB-like"/>
</dbReference>
<reference evidence="3" key="1">
    <citation type="submission" date="2016-10" db="EMBL/GenBank/DDBJ databases">
        <authorList>
            <person name="Varghese N."/>
            <person name="Submissions S."/>
        </authorList>
    </citation>
    <scope>NUCLEOTIDE SEQUENCE [LARGE SCALE GENOMIC DNA]</scope>
    <source>
        <strain evidence="3">LMG 25967</strain>
    </source>
</reference>
<proteinExistence type="predicted"/>
<feature type="domain" description="HicB-like antitoxin of toxin-antitoxin system" evidence="1">
    <location>
        <begin position="10"/>
        <end position="134"/>
    </location>
</feature>
<keyword evidence="3" id="KW-1185">Reference proteome</keyword>
<sequence>MSGEDCFMKYPVVIHKDQGSDYGVTVPDVPGCFSAGETMAEALENIREALELHFEGLVTDGEPLPQPQEIDVHAANPDYAGGVWALVDFDVTPYLGKAVRFNATLPEYLLARIDNYVKNHPEQKSRSGFLAEAALRVLQHG</sequence>
<gene>
    <name evidence="2" type="ORF">SAMN05216201_10963</name>
</gene>
<organism evidence="2 3">
    <name type="scientific">Pseudomonas linyingensis</name>
    <dbReference type="NCBI Taxonomy" id="915471"/>
    <lineage>
        <taxon>Bacteria</taxon>
        <taxon>Pseudomonadati</taxon>
        <taxon>Pseudomonadota</taxon>
        <taxon>Gammaproteobacteria</taxon>
        <taxon>Pseudomonadales</taxon>
        <taxon>Pseudomonadaceae</taxon>
        <taxon>Pseudomonas</taxon>
    </lineage>
</organism>
<dbReference type="EMBL" id="FNZE01000009">
    <property type="protein sequence ID" value="SEJ46238.1"/>
    <property type="molecule type" value="Genomic_DNA"/>
</dbReference>
<name>A0A1H6YYE3_9PSED</name>
<dbReference type="Proteomes" id="UP000242930">
    <property type="component" value="Unassembled WGS sequence"/>
</dbReference>
<dbReference type="PANTHER" id="PTHR34504:SF2">
    <property type="entry name" value="UPF0150 PROTEIN SSL0259"/>
    <property type="match status" value="1"/>
</dbReference>
<dbReference type="InterPro" id="IPR051404">
    <property type="entry name" value="TA_system_antitoxin"/>
</dbReference>
<dbReference type="STRING" id="915471.SAMN05216201_10963"/>
<protein>
    <submittedName>
        <fullName evidence="2">Predicted nuclease of the RNAse H fold, HicB family</fullName>
    </submittedName>
</protein>
<dbReference type="SUPFAM" id="SSF143100">
    <property type="entry name" value="TTHA1013/TTHA0281-like"/>
    <property type="match status" value="1"/>
</dbReference>
<dbReference type="AlphaFoldDB" id="A0A1H6YYE3"/>